<proteinExistence type="predicted"/>
<sequence length="135" mass="15040">MQLWPVPAERIDRAWRDGASCLREACDVSGGEITGDQLKMLLSRGERTLLALNDGTDTVGWGVVRVDQLPNLRTLFVTDLVAHNAHFERFFEALRAMADSLGCSTIRCAAGPAQARLYRMRCGFKPLYTILEVEV</sequence>
<evidence type="ECO:0008006" key="3">
    <source>
        <dbReference type="Google" id="ProtNLM"/>
    </source>
</evidence>
<reference evidence="2" key="1">
    <citation type="submission" date="2020-05" db="EMBL/GenBank/DDBJ databases">
        <authorList>
            <person name="Chiriac C."/>
            <person name="Salcher M."/>
            <person name="Ghai R."/>
            <person name="Kavagutti S V."/>
        </authorList>
    </citation>
    <scope>NUCLEOTIDE SEQUENCE</scope>
</reference>
<name>A0A6J7WBX7_9CAUD</name>
<evidence type="ECO:0000313" key="1">
    <source>
        <dbReference type="EMBL" id="CAB4126138.1"/>
    </source>
</evidence>
<protein>
    <recommendedName>
        <fullName evidence="3">N-acetyltransferase domain-containing protein</fullName>
    </recommendedName>
</protein>
<dbReference type="EMBL" id="LR796192">
    <property type="protein sequence ID" value="CAB4126138.1"/>
    <property type="molecule type" value="Genomic_DNA"/>
</dbReference>
<accession>A0A6J7WBX7</accession>
<evidence type="ECO:0000313" key="2">
    <source>
        <dbReference type="EMBL" id="CAB5194710.1"/>
    </source>
</evidence>
<organism evidence="2">
    <name type="scientific">uncultured Caudovirales phage</name>
    <dbReference type="NCBI Taxonomy" id="2100421"/>
    <lineage>
        <taxon>Viruses</taxon>
        <taxon>Duplodnaviria</taxon>
        <taxon>Heunggongvirae</taxon>
        <taxon>Uroviricota</taxon>
        <taxon>Caudoviricetes</taxon>
        <taxon>Peduoviridae</taxon>
        <taxon>Maltschvirus</taxon>
        <taxon>Maltschvirus maltsch</taxon>
    </lineage>
</organism>
<dbReference type="EMBL" id="LR798218">
    <property type="protein sequence ID" value="CAB5194710.1"/>
    <property type="molecule type" value="Genomic_DNA"/>
</dbReference>
<gene>
    <name evidence="2" type="ORF">UFOVP170_18</name>
    <name evidence="1" type="ORF">UFOVP73_58</name>
</gene>